<dbReference type="PRINTS" id="PR00990">
    <property type="entry name" value="RIBOKINASE"/>
</dbReference>
<evidence type="ECO:0000256" key="2">
    <source>
        <dbReference type="ARBA" id="ARBA00022777"/>
    </source>
</evidence>
<evidence type="ECO:0000313" key="5">
    <source>
        <dbReference type="Proteomes" id="UP000228900"/>
    </source>
</evidence>
<dbReference type="Pfam" id="PF00294">
    <property type="entry name" value="PfkB"/>
    <property type="match status" value="1"/>
</dbReference>
<sequence length="332" mass="36504">MKYDVITIGGGTEDFSFYTHAGLVLRSKKDVLHQKLIAFEYGAKIGIDRVYSTFGGGAANTAVNLSGLGFKTAAVLCVGGDERGRNVVDNLKQCKVATDLVEIAKNNTTGFSFIVINKSNERIIFSHRGANTELRIRAKILAALKQSKWVYIASLSGLYWQEDLRDIFSVARAKKVWNPGEAQLSGGLKKISKFLKQTDVFCVNREEAIELVLSTGKYRANDFKFLNNIKNLLKIIKSFGPLMVVITSGKKGADFYDGFSFYHQNIISNQKRLDATGVGDAFHSSFLAGIELYNGDIKRAMLLGVYNTAAVVSGIGAQNGLLLKSDLKKYKI</sequence>
<comment type="caution">
    <text evidence="4">The sequence shown here is derived from an EMBL/GenBank/DDBJ whole genome shotgun (WGS) entry which is preliminary data.</text>
</comment>
<dbReference type="Proteomes" id="UP000228900">
    <property type="component" value="Unassembled WGS sequence"/>
</dbReference>
<keyword evidence="1" id="KW-0808">Transferase</keyword>
<dbReference type="PANTHER" id="PTHR10584">
    <property type="entry name" value="SUGAR KINASE"/>
    <property type="match status" value="1"/>
</dbReference>
<dbReference type="EMBL" id="PFAQ01000062">
    <property type="protein sequence ID" value="PIT94258.1"/>
    <property type="molecule type" value="Genomic_DNA"/>
</dbReference>
<protein>
    <recommendedName>
        <fullName evidence="3">Carbohydrate kinase PfkB domain-containing protein</fullName>
    </recommendedName>
</protein>
<keyword evidence="2" id="KW-0418">Kinase</keyword>
<dbReference type="AlphaFoldDB" id="A0A2M6WN82"/>
<dbReference type="PANTHER" id="PTHR10584:SF166">
    <property type="entry name" value="RIBOKINASE"/>
    <property type="match status" value="1"/>
</dbReference>
<dbReference type="SUPFAM" id="SSF53613">
    <property type="entry name" value="Ribokinase-like"/>
    <property type="match status" value="1"/>
</dbReference>
<dbReference type="GO" id="GO:0006796">
    <property type="term" value="P:phosphate-containing compound metabolic process"/>
    <property type="evidence" value="ECO:0007669"/>
    <property type="project" value="UniProtKB-ARBA"/>
</dbReference>
<dbReference type="GO" id="GO:0016301">
    <property type="term" value="F:kinase activity"/>
    <property type="evidence" value="ECO:0007669"/>
    <property type="project" value="UniProtKB-KW"/>
</dbReference>
<reference evidence="5" key="1">
    <citation type="submission" date="2017-09" db="EMBL/GenBank/DDBJ databases">
        <title>Depth-based differentiation of microbial function through sediment-hosted aquifers and enrichment of novel symbionts in the deep terrestrial subsurface.</title>
        <authorList>
            <person name="Probst A.J."/>
            <person name="Ladd B."/>
            <person name="Jarett J.K."/>
            <person name="Geller-Mcgrath D.E."/>
            <person name="Sieber C.M.K."/>
            <person name="Emerson J.B."/>
            <person name="Anantharaman K."/>
            <person name="Thomas B.C."/>
            <person name="Malmstrom R."/>
            <person name="Stieglmeier M."/>
            <person name="Klingl A."/>
            <person name="Woyke T."/>
            <person name="Ryan C.M."/>
            <person name="Banfield J.F."/>
        </authorList>
    </citation>
    <scope>NUCLEOTIDE SEQUENCE [LARGE SCALE GENOMIC DNA]</scope>
</reference>
<feature type="domain" description="Carbohydrate kinase PfkB" evidence="3">
    <location>
        <begin position="44"/>
        <end position="320"/>
    </location>
</feature>
<dbReference type="InterPro" id="IPR002139">
    <property type="entry name" value="Ribo/fructo_kinase"/>
</dbReference>
<evidence type="ECO:0000259" key="3">
    <source>
        <dbReference type="Pfam" id="PF00294"/>
    </source>
</evidence>
<dbReference type="Gene3D" id="3.40.1190.20">
    <property type="match status" value="1"/>
</dbReference>
<name>A0A2M6WN82_9BACT</name>
<organism evidence="4 5">
    <name type="scientific">Candidatus Falkowbacteria bacterium CG10_big_fil_rev_8_21_14_0_10_39_9</name>
    <dbReference type="NCBI Taxonomy" id="1974566"/>
    <lineage>
        <taxon>Bacteria</taxon>
        <taxon>Candidatus Falkowiibacteriota</taxon>
    </lineage>
</organism>
<gene>
    <name evidence="4" type="ORF">COT98_04570</name>
</gene>
<dbReference type="InterPro" id="IPR011611">
    <property type="entry name" value="PfkB_dom"/>
</dbReference>
<dbReference type="InterPro" id="IPR029056">
    <property type="entry name" value="Ribokinase-like"/>
</dbReference>
<accession>A0A2M6WN82</accession>
<evidence type="ECO:0000256" key="1">
    <source>
        <dbReference type="ARBA" id="ARBA00022679"/>
    </source>
</evidence>
<evidence type="ECO:0000313" key="4">
    <source>
        <dbReference type="EMBL" id="PIT94258.1"/>
    </source>
</evidence>
<proteinExistence type="predicted"/>